<dbReference type="AlphaFoldDB" id="A0A6V7NT60"/>
<dbReference type="Gene3D" id="1.20.1280.50">
    <property type="match status" value="1"/>
</dbReference>
<dbReference type="PANTHER" id="PTHR31639:SF256">
    <property type="entry name" value="OS07G0242900 PROTEIN"/>
    <property type="match status" value="1"/>
</dbReference>
<dbReference type="EMBL" id="LR862141">
    <property type="protein sequence ID" value="CAD1821564.1"/>
    <property type="molecule type" value="Genomic_DNA"/>
</dbReference>
<gene>
    <name evidence="2" type="ORF">CB5_LOCUS4775</name>
</gene>
<dbReference type="SUPFAM" id="SSF81383">
    <property type="entry name" value="F-box domain"/>
    <property type="match status" value="1"/>
</dbReference>
<accession>A0A6V7NT60</accession>
<proteinExistence type="predicted"/>
<dbReference type="InterPro" id="IPR036047">
    <property type="entry name" value="F-box-like_dom_sf"/>
</dbReference>
<dbReference type="PANTHER" id="PTHR31639">
    <property type="entry name" value="F-BOX PROTEIN-LIKE"/>
    <property type="match status" value="1"/>
</dbReference>
<dbReference type="InterPro" id="IPR001810">
    <property type="entry name" value="F-box_dom"/>
</dbReference>
<dbReference type="InterPro" id="IPR055411">
    <property type="entry name" value="LRR_FXL15/At3g58940/PEG3-like"/>
</dbReference>
<dbReference type="Pfam" id="PF24758">
    <property type="entry name" value="LRR_At5g56370"/>
    <property type="match status" value="1"/>
</dbReference>
<dbReference type="CDD" id="cd09917">
    <property type="entry name" value="F-box_SF"/>
    <property type="match status" value="1"/>
</dbReference>
<dbReference type="SMART" id="SM00256">
    <property type="entry name" value="FBOX"/>
    <property type="match status" value="1"/>
</dbReference>
<reference evidence="2" key="1">
    <citation type="submission" date="2020-07" db="EMBL/GenBank/DDBJ databases">
        <authorList>
            <person name="Lin J."/>
        </authorList>
    </citation>
    <scope>NUCLEOTIDE SEQUENCE</scope>
</reference>
<evidence type="ECO:0000313" key="2">
    <source>
        <dbReference type="EMBL" id="CAD1821564.1"/>
    </source>
</evidence>
<dbReference type="Gene3D" id="3.80.10.10">
    <property type="entry name" value="Ribonuclease Inhibitor"/>
    <property type="match status" value="2"/>
</dbReference>
<name>A0A6V7NT60_ANACO</name>
<dbReference type="InterPro" id="IPR032675">
    <property type="entry name" value="LRR_dom_sf"/>
</dbReference>
<dbReference type="Pfam" id="PF12937">
    <property type="entry name" value="F-box-like"/>
    <property type="match status" value="1"/>
</dbReference>
<protein>
    <recommendedName>
        <fullName evidence="1">F-box domain-containing protein</fullName>
    </recommendedName>
</protein>
<sequence>MEHLPVEVIGNILSHLGSARDVVVASATCRKWREACRKHLHSLSFNSDDWPRDITTRQLEILITQTIFQTMGLQCLSIHMDNAHEFSAAPVIAWLMYTRETLRSLSYNVHTNPNVNILEKCGRQKLEILDLDHNSITGVEPSYQRFTCLKSLSLRHVSISALDLSLLVAACPKIEFLTLDALEIVTSDSQSTMELGSPTLKSLYAKSVGVDKIILEADNLKVLHLNALNLDLFELIGKGTLKHLRIDDVSVSHLDIGESTDHLEVVDVSNFTIMWPKFYHMISRSSKLRTLRLWGVVFDDEDEIVDSETIAISFPQLRHLSLSYELRDGLLHYSLQGSSPLENVMVLELGWTIISEHFGPWVFGMIERCPNLKKLVIHGVLSEAKTREERQILASFTSFIVRLMRKYVHVDVQFEYE</sequence>
<organism evidence="2">
    <name type="scientific">Ananas comosus var. bracteatus</name>
    <name type="common">red pineapple</name>
    <dbReference type="NCBI Taxonomy" id="296719"/>
    <lineage>
        <taxon>Eukaryota</taxon>
        <taxon>Viridiplantae</taxon>
        <taxon>Streptophyta</taxon>
        <taxon>Embryophyta</taxon>
        <taxon>Tracheophyta</taxon>
        <taxon>Spermatophyta</taxon>
        <taxon>Magnoliopsida</taxon>
        <taxon>Liliopsida</taxon>
        <taxon>Poales</taxon>
        <taxon>Bromeliaceae</taxon>
        <taxon>Bromelioideae</taxon>
        <taxon>Ananas</taxon>
    </lineage>
</organism>
<evidence type="ECO:0000259" key="1">
    <source>
        <dbReference type="SMART" id="SM00256"/>
    </source>
</evidence>
<feature type="domain" description="F-box" evidence="1">
    <location>
        <begin position="4"/>
        <end position="47"/>
    </location>
</feature>
<dbReference type="SUPFAM" id="SSF52047">
    <property type="entry name" value="RNI-like"/>
    <property type="match status" value="1"/>
</dbReference>